<evidence type="ECO:0000313" key="9">
    <source>
        <dbReference type="EMBL" id="TNJ26922.1"/>
    </source>
</evidence>
<comment type="caution">
    <text evidence="9">The sequence shown here is derived from an EMBL/GenBank/DDBJ whole genome shotgun (WGS) entry which is preliminary data.</text>
</comment>
<dbReference type="CDD" id="cd01011">
    <property type="entry name" value="nicotinamidase"/>
    <property type="match status" value="1"/>
</dbReference>
<dbReference type="AlphaFoldDB" id="A0A4Z1SMK6"/>
<dbReference type="EMBL" id="VDLU01000004">
    <property type="protein sequence ID" value="TNJ26922.1"/>
    <property type="molecule type" value="Genomic_DNA"/>
</dbReference>
<comment type="similarity">
    <text evidence="1">Belongs to the isochorismatase family.</text>
</comment>
<evidence type="ECO:0000256" key="3">
    <source>
        <dbReference type="ARBA" id="ARBA00022723"/>
    </source>
</evidence>
<keyword evidence="2" id="KW-0662">Pyridine nucleotide biosynthesis</keyword>
<dbReference type="OrthoDB" id="1739143at2759"/>
<name>A0A4Z1SMK6_GIAMU</name>
<evidence type="ECO:0000256" key="2">
    <source>
        <dbReference type="ARBA" id="ARBA00022642"/>
    </source>
</evidence>
<dbReference type="GO" id="GO:0046872">
    <property type="term" value="F:metal ion binding"/>
    <property type="evidence" value="ECO:0007669"/>
    <property type="project" value="UniProtKB-KW"/>
</dbReference>
<proteinExistence type="inferred from homology"/>
<dbReference type="VEuPathDB" id="GiardiaDB:GMRT_12128"/>
<evidence type="ECO:0000256" key="5">
    <source>
        <dbReference type="ARBA" id="ARBA00037900"/>
    </source>
</evidence>
<dbReference type="InterPro" id="IPR000868">
    <property type="entry name" value="Isochorismatase-like_dom"/>
</dbReference>
<reference evidence="9 10" key="1">
    <citation type="submission" date="2019-05" db="EMBL/GenBank/DDBJ databases">
        <title>The compact genome of Giardia muris reveals important steps in the evolution of intestinal protozoan parasites.</title>
        <authorList>
            <person name="Xu F."/>
            <person name="Jimenez-Gonzalez A."/>
            <person name="Einarsson E."/>
            <person name="Astvaldsson A."/>
            <person name="Peirasmaki D."/>
            <person name="Eckmann L."/>
            <person name="Andersson J.O."/>
            <person name="Svard S.G."/>
            <person name="Jerlstrom-Hultqvist J."/>
        </authorList>
    </citation>
    <scope>NUCLEOTIDE SEQUENCE [LARGE SCALE GENOMIC DNA]</scope>
    <source>
        <strain evidence="9 10">Roberts-Thomson</strain>
    </source>
</reference>
<keyword evidence="10" id="KW-1185">Reference proteome</keyword>
<dbReference type="PANTHER" id="PTHR11080:SF2">
    <property type="entry name" value="LD05707P"/>
    <property type="match status" value="1"/>
</dbReference>
<dbReference type="PANTHER" id="PTHR11080">
    <property type="entry name" value="PYRAZINAMIDASE/NICOTINAMIDASE"/>
    <property type="match status" value="1"/>
</dbReference>
<dbReference type="SUPFAM" id="SSF52499">
    <property type="entry name" value="Isochorismatase-like hydrolases"/>
    <property type="match status" value="1"/>
</dbReference>
<evidence type="ECO:0000259" key="8">
    <source>
        <dbReference type="Pfam" id="PF00857"/>
    </source>
</evidence>
<dbReference type="Pfam" id="PF00857">
    <property type="entry name" value="Isochorismatase"/>
    <property type="match status" value="1"/>
</dbReference>
<dbReference type="InterPro" id="IPR052347">
    <property type="entry name" value="Isochorismatase_Nicotinamidase"/>
</dbReference>
<dbReference type="GO" id="GO:0019363">
    <property type="term" value="P:pyridine nucleotide biosynthetic process"/>
    <property type="evidence" value="ECO:0007669"/>
    <property type="project" value="UniProtKB-KW"/>
</dbReference>
<organism evidence="9 10">
    <name type="scientific">Giardia muris</name>
    <dbReference type="NCBI Taxonomy" id="5742"/>
    <lineage>
        <taxon>Eukaryota</taxon>
        <taxon>Metamonada</taxon>
        <taxon>Diplomonadida</taxon>
        <taxon>Hexamitidae</taxon>
        <taxon>Giardiinae</taxon>
        <taxon>Giardia</taxon>
    </lineage>
</organism>
<evidence type="ECO:0000256" key="6">
    <source>
        <dbReference type="ARBA" id="ARBA00039017"/>
    </source>
</evidence>
<evidence type="ECO:0000256" key="1">
    <source>
        <dbReference type="ARBA" id="ARBA00006336"/>
    </source>
</evidence>
<feature type="domain" description="Isochorismatase-like" evidence="8">
    <location>
        <begin position="3"/>
        <end position="193"/>
    </location>
</feature>
<dbReference type="InterPro" id="IPR036380">
    <property type="entry name" value="Isochorismatase-like_sf"/>
</dbReference>
<protein>
    <recommendedName>
        <fullName evidence="6">nicotinamidase</fullName>
        <ecNumber evidence="6">3.5.1.19</ecNumber>
    </recommendedName>
    <alternativeName>
        <fullName evidence="7">Nicotinamide deamidase</fullName>
    </alternativeName>
</protein>
<evidence type="ECO:0000256" key="7">
    <source>
        <dbReference type="ARBA" id="ARBA00043224"/>
    </source>
</evidence>
<dbReference type="Proteomes" id="UP000315496">
    <property type="component" value="Chromosome 4"/>
</dbReference>
<comment type="pathway">
    <text evidence="5">Cofactor biosynthesis; nicotinate biosynthesis; nicotinate from nicotinamide: step 1/1.</text>
</comment>
<accession>A0A4Z1SMK6</accession>
<dbReference type="GO" id="GO:0008936">
    <property type="term" value="F:nicotinamidase activity"/>
    <property type="evidence" value="ECO:0007669"/>
    <property type="project" value="UniProtKB-EC"/>
</dbReference>
<keyword evidence="4" id="KW-0378">Hydrolase</keyword>
<keyword evidence="3" id="KW-0479">Metal-binding</keyword>
<evidence type="ECO:0000256" key="4">
    <source>
        <dbReference type="ARBA" id="ARBA00022801"/>
    </source>
</evidence>
<dbReference type="Gene3D" id="3.40.50.850">
    <property type="entry name" value="Isochorismatase-like"/>
    <property type="match status" value="1"/>
</dbReference>
<dbReference type="EC" id="3.5.1.19" evidence="6"/>
<evidence type="ECO:0000313" key="10">
    <source>
        <dbReference type="Proteomes" id="UP000315496"/>
    </source>
</evidence>
<sequence>MMSCLVIVDVQMDFCMEGVLAVPHADEIVEPINALRREGNYTLIVLSRDWHPPRHCSFASTHGVPPFTTYIGEAGPDVYWPDHCVADTPGAEFHPLLYRENDDIVISKGTNPAQDAYSCFCGTDLDKLLRGRGILECDFVGLALDYCVKQSALDAQKLGYRARVLVPYTRAVDSAIEEDVLNELAATGVSVVRSN</sequence>
<gene>
    <name evidence="9" type="ORF">GMRT_12128</name>
</gene>